<evidence type="ECO:0000313" key="2">
    <source>
        <dbReference type="EMBL" id="OCH84161.1"/>
    </source>
</evidence>
<evidence type="ECO:0000256" key="1">
    <source>
        <dbReference type="SAM" id="SignalP"/>
    </source>
</evidence>
<dbReference type="AlphaFoldDB" id="A0A8E2DEQ6"/>
<feature type="chain" id="PRO_5034773353" evidence="1">
    <location>
        <begin position="21"/>
        <end position="162"/>
    </location>
</feature>
<proteinExistence type="predicted"/>
<dbReference type="Gene3D" id="2.40.160.20">
    <property type="match status" value="1"/>
</dbReference>
<feature type="signal peptide" evidence="1">
    <location>
        <begin position="1"/>
        <end position="20"/>
    </location>
</feature>
<sequence>MHSSFFKLAALALLAAPGFAAPATAPHFEVLFSGPLAIGDLNVVSGPLGQRLNAPVLSGSLSDPAGNLVATIVPGTTADHGIIASDGTFYSDAKITLQWTADDKFAYIHALGVGEAGVHDLTYVYLETDSATWGSLNSRFLIADLTFGGVNDDPIFTVFDVL</sequence>
<keyword evidence="1" id="KW-0732">Signal</keyword>
<gene>
    <name evidence="2" type="ORF">OBBRIDRAFT_839921</name>
</gene>
<keyword evidence="3" id="KW-1185">Reference proteome</keyword>
<dbReference type="Proteomes" id="UP000250043">
    <property type="component" value="Unassembled WGS sequence"/>
</dbReference>
<evidence type="ECO:0000313" key="3">
    <source>
        <dbReference type="Proteomes" id="UP000250043"/>
    </source>
</evidence>
<organism evidence="2 3">
    <name type="scientific">Obba rivulosa</name>
    <dbReference type="NCBI Taxonomy" id="1052685"/>
    <lineage>
        <taxon>Eukaryota</taxon>
        <taxon>Fungi</taxon>
        <taxon>Dikarya</taxon>
        <taxon>Basidiomycota</taxon>
        <taxon>Agaricomycotina</taxon>
        <taxon>Agaricomycetes</taxon>
        <taxon>Polyporales</taxon>
        <taxon>Gelatoporiaceae</taxon>
        <taxon>Obba</taxon>
    </lineage>
</organism>
<accession>A0A8E2DEQ6</accession>
<name>A0A8E2DEQ6_9APHY</name>
<dbReference type="EMBL" id="KV722714">
    <property type="protein sequence ID" value="OCH84161.1"/>
    <property type="molecule type" value="Genomic_DNA"/>
</dbReference>
<protein>
    <submittedName>
        <fullName evidence="2">Uncharacterized protein</fullName>
    </submittedName>
</protein>
<dbReference type="OrthoDB" id="2749676at2759"/>
<reference evidence="2 3" key="1">
    <citation type="submission" date="2016-07" db="EMBL/GenBank/DDBJ databases">
        <title>Draft genome of the white-rot fungus Obba rivulosa 3A-2.</title>
        <authorList>
            <consortium name="DOE Joint Genome Institute"/>
            <person name="Miettinen O."/>
            <person name="Riley R."/>
            <person name="Acob R."/>
            <person name="Barry K."/>
            <person name="Cullen D."/>
            <person name="De Vries R."/>
            <person name="Hainaut M."/>
            <person name="Hatakka A."/>
            <person name="Henrissat B."/>
            <person name="Hilden K."/>
            <person name="Kuo R."/>
            <person name="Labutti K."/>
            <person name="Lipzen A."/>
            <person name="Makela M.R."/>
            <person name="Sandor L."/>
            <person name="Spatafora J.W."/>
            <person name="Grigoriev I.V."/>
            <person name="Hibbett D.S."/>
        </authorList>
    </citation>
    <scope>NUCLEOTIDE SEQUENCE [LARGE SCALE GENOMIC DNA]</scope>
    <source>
        <strain evidence="2 3">3A-2</strain>
    </source>
</reference>